<name>A0A511R040_9DEIN</name>
<dbReference type="OrthoDB" id="5483179at2"/>
<evidence type="ECO:0000259" key="2">
    <source>
        <dbReference type="Pfam" id="PF14326"/>
    </source>
</evidence>
<dbReference type="InterPro" id="IPR025493">
    <property type="entry name" value="DUF4384"/>
</dbReference>
<accession>A0A511R040</accession>
<dbReference type="AlphaFoldDB" id="A0A511R040"/>
<protein>
    <recommendedName>
        <fullName evidence="2">DUF4384 domain-containing protein</fullName>
    </recommendedName>
</protein>
<evidence type="ECO:0000313" key="3">
    <source>
        <dbReference type="EMBL" id="GEM82991.1"/>
    </source>
</evidence>
<dbReference type="EMBL" id="BJXL01000028">
    <property type="protein sequence ID" value="GEM82991.1"/>
    <property type="molecule type" value="Genomic_DNA"/>
</dbReference>
<feature type="chain" id="PRO_5022209155" description="DUF4384 domain-containing protein" evidence="1">
    <location>
        <begin position="19"/>
        <end position="292"/>
    </location>
</feature>
<gene>
    <name evidence="3" type="ORF">MHY01S_11570</name>
</gene>
<feature type="signal peptide" evidence="1">
    <location>
        <begin position="1"/>
        <end position="18"/>
    </location>
</feature>
<dbReference type="PANTHER" id="PTHR36194">
    <property type="entry name" value="S-LAYER-LIKE PROTEIN"/>
    <property type="match status" value="1"/>
</dbReference>
<evidence type="ECO:0000313" key="4">
    <source>
        <dbReference type="Proteomes" id="UP000321197"/>
    </source>
</evidence>
<dbReference type="PANTHER" id="PTHR36194:SF1">
    <property type="entry name" value="S-LAYER-LIKE PROTEIN"/>
    <property type="match status" value="1"/>
</dbReference>
<proteinExistence type="predicted"/>
<dbReference type="Proteomes" id="UP000321197">
    <property type="component" value="Unassembled WGS sequence"/>
</dbReference>
<dbReference type="RefSeq" id="WP_119341921.1">
    <property type="nucleotide sequence ID" value="NZ_BJXL01000028.1"/>
</dbReference>
<comment type="caution">
    <text evidence="3">The sequence shown here is derived from an EMBL/GenBank/DDBJ whole genome shotgun (WGS) entry which is preliminary data.</text>
</comment>
<evidence type="ECO:0000256" key="1">
    <source>
        <dbReference type="SAM" id="SignalP"/>
    </source>
</evidence>
<reference evidence="3 4" key="1">
    <citation type="submission" date="2019-07" db="EMBL/GenBank/DDBJ databases">
        <title>Whole genome shotgun sequence of Meiothermus hypogaeus NBRC 106114.</title>
        <authorList>
            <person name="Hosoyama A."/>
            <person name="Uohara A."/>
            <person name="Ohji S."/>
            <person name="Ichikawa N."/>
        </authorList>
    </citation>
    <scope>NUCLEOTIDE SEQUENCE [LARGE SCALE GENOMIC DNA]</scope>
    <source>
        <strain evidence="3 4">NBRC 106114</strain>
    </source>
</reference>
<dbReference type="Pfam" id="PF14326">
    <property type="entry name" value="DUF4384"/>
    <property type="match status" value="1"/>
</dbReference>
<keyword evidence="1" id="KW-0732">Signal</keyword>
<sequence length="292" mass="32520">MKRLIVSMVGLLGLMASAAPVLSPQSIIVNPVPTDLDVQTWLDRDPSGLGNATYFFGDKIRIYTRVNQNAYVYLFNINADGQIDLILPNAFNQNNYLRAGETRVFPEPGARYDFTIGGPAGIDQVLAVASRMPLSLAQVADIKSGQMRVQGASNLARALSIVVTPLPDRDWVSDVVRYNVQPRWASNPEPPVLVAPRPPIFFITPIPGYGVLWEDREDTEYRVAYRGGDVEQIFSYYHRDLLSKGWVKVNFKSKGGKKNLAYEAEYRRGGDKLEVSVSPRGGEMIVKLEWGK</sequence>
<feature type="domain" description="DUF4384" evidence="2">
    <location>
        <begin position="54"/>
        <end position="133"/>
    </location>
</feature>
<organism evidence="3 4">
    <name type="scientific">Meiothermus hypogaeus NBRC 106114</name>
    <dbReference type="NCBI Taxonomy" id="1227553"/>
    <lineage>
        <taxon>Bacteria</taxon>
        <taxon>Thermotogati</taxon>
        <taxon>Deinococcota</taxon>
        <taxon>Deinococci</taxon>
        <taxon>Thermales</taxon>
        <taxon>Thermaceae</taxon>
        <taxon>Meiothermus</taxon>
    </lineage>
</organism>